<feature type="region of interest" description="Disordered" evidence="2">
    <location>
        <begin position="776"/>
        <end position="800"/>
    </location>
</feature>
<proteinExistence type="predicted"/>
<evidence type="ECO:0000313" key="5">
    <source>
        <dbReference type="EMBL" id="KAJ8971042.1"/>
    </source>
</evidence>
<keyword evidence="1" id="KW-0597">Phosphoprotein</keyword>
<feature type="compositionally biased region" description="Basic and acidic residues" evidence="2">
    <location>
        <begin position="429"/>
        <end position="440"/>
    </location>
</feature>
<comment type="caution">
    <text evidence="5">The sequence shown here is derived from an EMBL/GenBank/DDBJ whole genome shotgun (WGS) entry which is preliminary data.</text>
</comment>
<accession>A0ABQ9J1E0</accession>
<dbReference type="Pfam" id="PF08729">
    <property type="entry name" value="HUN"/>
    <property type="match status" value="1"/>
</dbReference>
<evidence type="ECO:0000313" key="6">
    <source>
        <dbReference type="Proteomes" id="UP001162164"/>
    </source>
</evidence>
<gene>
    <name evidence="5" type="ORF">NQ317_002308</name>
</gene>
<evidence type="ECO:0000256" key="2">
    <source>
        <dbReference type="SAM" id="MobiDB-lite"/>
    </source>
</evidence>
<dbReference type="EMBL" id="JAPWTJ010001535">
    <property type="protein sequence ID" value="KAJ8971042.1"/>
    <property type="molecule type" value="Genomic_DNA"/>
</dbReference>
<feature type="domain" description="Ubinuclein middle" evidence="4">
    <location>
        <begin position="806"/>
        <end position="929"/>
    </location>
</feature>
<feature type="compositionally biased region" description="Polar residues" evidence="2">
    <location>
        <begin position="396"/>
        <end position="405"/>
    </location>
</feature>
<protein>
    <submittedName>
        <fullName evidence="5">Uncharacterized protein</fullName>
    </submittedName>
</protein>
<dbReference type="InterPro" id="IPR026947">
    <property type="entry name" value="UBN_middle_dom"/>
</dbReference>
<dbReference type="PANTHER" id="PTHR21669">
    <property type="entry name" value="CAPZ-INTERACTING PROTEIN AND RELATED PROTEINS"/>
    <property type="match status" value="1"/>
</dbReference>
<feature type="compositionally biased region" description="Basic and acidic residues" evidence="2">
    <location>
        <begin position="406"/>
        <end position="416"/>
    </location>
</feature>
<reference evidence="5" key="1">
    <citation type="journal article" date="2023" name="Insect Mol. Biol.">
        <title>Genome sequencing provides insights into the evolution of gene families encoding plant cell wall-degrading enzymes in longhorned beetles.</title>
        <authorList>
            <person name="Shin N.R."/>
            <person name="Okamura Y."/>
            <person name="Kirsch R."/>
            <person name="Pauchet Y."/>
        </authorList>
    </citation>
    <scope>NUCLEOTIDE SEQUENCE</scope>
    <source>
        <strain evidence="5">MMC_N1</strain>
    </source>
</reference>
<dbReference type="Proteomes" id="UP001162164">
    <property type="component" value="Unassembled WGS sequence"/>
</dbReference>
<evidence type="ECO:0000256" key="1">
    <source>
        <dbReference type="ARBA" id="ARBA00022553"/>
    </source>
</evidence>
<feature type="compositionally biased region" description="Polar residues" evidence="2">
    <location>
        <begin position="777"/>
        <end position="793"/>
    </location>
</feature>
<dbReference type="InterPro" id="IPR014840">
    <property type="entry name" value="HRD"/>
</dbReference>
<dbReference type="PANTHER" id="PTHR21669:SF28">
    <property type="entry name" value="YEMANUCLEIN"/>
    <property type="match status" value="1"/>
</dbReference>
<feature type="domain" description="Hpc2-related" evidence="3">
    <location>
        <begin position="246"/>
        <end position="297"/>
    </location>
</feature>
<feature type="region of interest" description="Disordered" evidence="2">
    <location>
        <begin position="304"/>
        <end position="326"/>
    </location>
</feature>
<dbReference type="Pfam" id="PF14075">
    <property type="entry name" value="UBN_AB"/>
    <property type="match status" value="1"/>
</dbReference>
<organism evidence="5 6">
    <name type="scientific">Molorchus minor</name>
    <dbReference type="NCBI Taxonomy" id="1323400"/>
    <lineage>
        <taxon>Eukaryota</taxon>
        <taxon>Metazoa</taxon>
        <taxon>Ecdysozoa</taxon>
        <taxon>Arthropoda</taxon>
        <taxon>Hexapoda</taxon>
        <taxon>Insecta</taxon>
        <taxon>Pterygota</taxon>
        <taxon>Neoptera</taxon>
        <taxon>Endopterygota</taxon>
        <taxon>Coleoptera</taxon>
        <taxon>Polyphaga</taxon>
        <taxon>Cucujiformia</taxon>
        <taxon>Chrysomeloidea</taxon>
        <taxon>Cerambycidae</taxon>
        <taxon>Lamiinae</taxon>
        <taxon>Monochamini</taxon>
        <taxon>Molorchus</taxon>
    </lineage>
</organism>
<evidence type="ECO:0000259" key="4">
    <source>
        <dbReference type="Pfam" id="PF14075"/>
    </source>
</evidence>
<evidence type="ECO:0000259" key="3">
    <source>
        <dbReference type="Pfam" id="PF08729"/>
    </source>
</evidence>
<keyword evidence="6" id="KW-1185">Reference proteome</keyword>
<feature type="region of interest" description="Disordered" evidence="2">
    <location>
        <begin position="387"/>
        <end position="440"/>
    </location>
</feature>
<sequence length="937" mass="106076">MSEIKRVALSTFEPQTVSDKVNKKTCKTVRLSVILPESNEDNCPEYNYKDKLAAVKKRVRQEKESTTENGLDVFGGDDDDVRRIALEMEAKYDVPRIAKWDSPGCTTDILRSAVPMSLGYTGDFLGKEEGAIWDVPGKTYNNHRTSLGGIFLGYPHKRTWNILDEDIFRINFIPKRRSWDIIIGAPETSWMRTFLGSTLTFLGSTLSQRDVLGISLTCTSTSGIRGLNKDILRTDCAMWGTGMKKKRKGRKDDYADIGMGYDETDSFIDNTDGYDEIIPQNVTTLHGGFYINCGALEFKTDDEASSEISSSSSDSEDDDKGAKSSSRKEFWILQMKPTVMLIKYLKQKSQNKIQVKKRRPIDPLKKTVKDLLREKREDLNMSIPMDLNHSKELEDAQSSVEGESSQDGHKTEKVETISKPNVLPSSVIRENEKSKAVKDSRDLSIEASKFKKEKEPQHTVNLSDDKKELSAVIPLPKAAHCQVIDLTDSTEANKIPKSEEERPFNLSKELVGFASSHEIYPDPKKLSTISKSDGDDIQMVMENLKALQKLSSPIKADSTGSPVSVIAFTFMGFTGTGLPVIAYYELCFYINCGALEFKTDDEASSEISSGSSDSEDDDKGPNRVVGREFWILQMKPTVMLIKYLKQKSIDNKDVMYFQKPKLQTPKISMQQAIKKKLFSQNKIQVKKRRPIDPLKKTVKDLLREKREDLNMSIPMDLNHSKELEDNVEKDSLKENKKPMSIISVTDAIESVVKQGNDLNYDNQNKQNIDVNIKMTDLTGTKSDAPSSVEGESSQDGHKTEKVEVKLPENLPDPILELINKIKQAAIDYKGEGKRSFSLMSLERKCKILGKSSRVKIYDHLAFYIKCRKETISRRAKNLVLEDDERRLKKLTIKLKNCINQIMPSLMMNYEQESQRIIQKKFSKESIDNEENKALKNA</sequence>
<name>A0ABQ9J1E0_9CUCU</name>